<dbReference type="KEGG" id="vg:28801982"/>
<gene>
    <name evidence="1" type="ORF">C171_00070</name>
</gene>
<organism evidence="1 2">
    <name type="scientific">Pseudomonas phage YMC11/06/C171_PPU_BP</name>
    <dbReference type="NCBI Taxonomy" id="1777063"/>
    <lineage>
        <taxon>Viruses</taxon>
        <taxon>Duplodnaviria</taxon>
        <taxon>Heunggongvirae</taxon>
        <taxon>Uroviricota</taxon>
        <taxon>Caudoviricetes</taxon>
        <taxon>Autographivirales</taxon>
        <taxon>Autoscriptoviridae</taxon>
        <taxon>Corkvirinae</taxon>
        <taxon>Kantovirus</taxon>
        <taxon>Kantovirus C171</taxon>
    </lineage>
</organism>
<evidence type="ECO:0000313" key="2">
    <source>
        <dbReference type="Proteomes" id="UP000201907"/>
    </source>
</evidence>
<sequence>MAMSVANAAAVLNNQNVRDKATAVLNDFEALSQSSSRLPGKPLTGATSVKTDVDALCTALVAAGAITSFVS</sequence>
<accession>A0A127KNW2</accession>
<dbReference type="RefSeq" id="YP_009275025.1">
    <property type="nucleotide sequence ID" value="NC_030923.1"/>
</dbReference>
<dbReference type="EMBL" id="KU310944">
    <property type="protein sequence ID" value="AMO43631.1"/>
    <property type="molecule type" value="Genomic_DNA"/>
</dbReference>
<dbReference type="Proteomes" id="UP000201907">
    <property type="component" value="Segment"/>
</dbReference>
<dbReference type="GeneID" id="28801982"/>
<reference evidence="1 2" key="1">
    <citation type="submission" date="2015-12" db="EMBL/GenBank/DDBJ databases">
        <title>Complete Genome Sequence of the Pseudomonas putida phage YMC11/06/C171_PPU_BP.</title>
        <authorList>
            <person name="Jeon J."/>
            <person name="Yong D."/>
            <person name="Lee K."/>
        </authorList>
    </citation>
    <scope>NUCLEOTIDE SEQUENCE [LARGE SCALE GENOMIC DNA]</scope>
</reference>
<keyword evidence="2" id="KW-1185">Reference proteome</keyword>
<evidence type="ECO:0000313" key="1">
    <source>
        <dbReference type="EMBL" id="AMO43631.1"/>
    </source>
</evidence>
<protein>
    <submittedName>
        <fullName evidence="1">Uncharacterized protein</fullName>
    </submittedName>
</protein>
<name>A0A127KNW2_9CAUD</name>
<proteinExistence type="predicted"/>